<protein>
    <submittedName>
        <fullName evidence="1">Uncharacterized protein</fullName>
    </submittedName>
</protein>
<keyword evidence="2" id="KW-1185">Reference proteome</keyword>
<dbReference type="EMBL" id="SRYG01000002">
    <property type="protein sequence ID" value="TGY67025.1"/>
    <property type="molecule type" value="Genomic_DNA"/>
</dbReference>
<reference evidence="1" key="1">
    <citation type="submission" date="2019-04" db="EMBL/GenBank/DDBJ databases">
        <title>Microbes associate with the intestines of laboratory mice.</title>
        <authorList>
            <person name="Navarre W."/>
            <person name="Wong E."/>
            <person name="Huang K."/>
            <person name="Tropini C."/>
            <person name="Ng K."/>
            <person name="Yu B."/>
        </authorList>
    </citation>
    <scope>NUCLEOTIDE SEQUENCE</scope>
    <source>
        <strain evidence="1">NM09_H32</strain>
    </source>
</reference>
<comment type="caution">
    <text evidence="1">The sequence shown here is derived from an EMBL/GenBank/DDBJ whole genome shotgun (WGS) entry which is preliminary data.</text>
</comment>
<dbReference type="Proteomes" id="UP000308836">
    <property type="component" value="Unassembled WGS sequence"/>
</dbReference>
<evidence type="ECO:0000313" key="2">
    <source>
        <dbReference type="Proteomes" id="UP000308836"/>
    </source>
</evidence>
<sequence length="128" mass="14956">MKQINLRANYVLIDPENWDANPIVAEVVVRDEKQPENHYAYVFWTLSGGLDFRAYQVPMYDLLCSFESEPIREAIGMLSYNFEIRKDEHPWLFKKLMAFATESALPLVRAIAKENELIETDDEIETLL</sequence>
<evidence type="ECO:0000313" key="1">
    <source>
        <dbReference type="EMBL" id="TGY67025.1"/>
    </source>
</evidence>
<accession>A0AC61RA89</accession>
<gene>
    <name evidence="1" type="ORF">E5336_01020</name>
</gene>
<name>A0AC61RA89_9FIRM</name>
<organism evidence="1 2">
    <name type="scientific">Dubosiella muris</name>
    <dbReference type="NCBI Taxonomy" id="3038133"/>
    <lineage>
        <taxon>Bacteria</taxon>
        <taxon>Bacillati</taxon>
        <taxon>Bacillota</taxon>
        <taxon>Erysipelotrichia</taxon>
        <taxon>Erysipelotrichales</taxon>
        <taxon>Erysipelotrichaceae</taxon>
        <taxon>Dubosiella</taxon>
    </lineage>
</organism>
<proteinExistence type="predicted"/>